<organism evidence="2">
    <name type="scientific">Noccaea caerulescens</name>
    <name type="common">Alpine penny-cress</name>
    <name type="synonym">Thlaspi caerulescens</name>
    <dbReference type="NCBI Taxonomy" id="107243"/>
    <lineage>
        <taxon>Eukaryota</taxon>
        <taxon>Viridiplantae</taxon>
        <taxon>Streptophyta</taxon>
        <taxon>Embryophyta</taxon>
        <taxon>Tracheophyta</taxon>
        <taxon>Spermatophyta</taxon>
        <taxon>Magnoliopsida</taxon>
        <taxon>eudicotyledons</taxon>
        <taxon>Gunneridae</taxon>
        <taxon>Pentapetalae</taxon>
        <taxon>rosids</taxon>
        <taxon>malvids</taxon>
        <taxon>Brassicales</taxon>
        <taxon>Brassicaceae</taxon>
        <taxon>Coluteocarpeae</taxon>
        <taxon>Noccaea</taxon>
    </lineage>
</organism>
<dbReference type="PANTHER" id="PTHR36362:SF3">
    <property type="entry name" value="PROTEIN HOOK HOMOLOG 3-LIKE"/>
    <property type="match status" value="1"/>
</dbReference>
<dbReference type="GO" id="GO:0012505">
    <property type="term" value="C:endomembrane system"/>
    <property type="evidence" value="ECO:0007669"/>
    <property type="project" value="TreeGrafter"/>
</dbReference>
<accession>A0A1J3H1R5</accession>
<evidence type="ECO:0000313" key="2">
    <source>
        <dbReference type="EMBL" id="JAU61096.1"/>
    </source>
</evidence>
<evidence type="ECO:0000256" key="1">
    <source>
        <dbReference type="SAM" id="Coils"/>
    </source>
</evidence>
<gene>
    <name evidence="2" type="ORF">LE_TR5395_c5_g1_i1_g.18908</name>
</gene>
<reference evidence="2" key="1">
    <citation type="submission" date="2016-07" db="EMBL/GenBank/DDBJ databases">
        <title>De novo transcriptome assembly of four accessions of the metal hyperaccumulator plant Noccaea caerulescens.</title>
        <authorList>
            <person name="Blande D."/>
            <person name="Halimaa P."/>
            <person name="Tervahauta A.I."/>
            <person name="Aarts M.G."/>
            <person name="Karenlampi S.O."/>
        </authorList>
    </citation>
    <scope>NUCLEOTIDE SEQUENCE</scope>
</reference>
<dbReference type="PANTHER" id="PTHR36362">
    <property type="entry name" value="DNA-DIRECTED RNA POLYMERASE SUBUNIT BETA"/>
    <property type="match status" value="1"/>
</dbReference>
<dbReference type="AlphaFoldDB" id="A0A1J3H1R5"/>
<feature type="coiled-coil region" evidence="1">
    <location>
        <begin position="6"/>
        <end position="159"/>
    </location>
</feature>
<sequence length="189" mass="21671">MVQENFENLEVLAFELEKKIASLEELVAKHGEKEKAVCINEGLDSEITALTEKLEHSNTQIEHLQKDNTELKMRIKGSCSEQQRLETNVKQLLEEKEELAMRLGNSLLEMDEEKAIWKSKENALTEAMAEMIRLYNIQIESLSIEMSEAKKELESCRDECVTLADSIRCSEENAKEENESSMEESLEIS</sequence>
<protein>
    <submittedName>
        <fullName evidence="2">Uncharacterized protein</fullName>
    </submittedName>
</protein>
<dbReference type="EMBL" id="GEVL01016245">
    <property type="protein sequence ID" value="JAU61096.1"/>
    <property type="molecule type" value="Transcribed_RNA"/>
</dbReference>
<name>A0A1J3H1R5_NOCCA</name>
<proteinExistence type="predicted"/>
<keyword evidence="1" id="KW-0175">Coiled coil</keyword>